<feature type="domain" description="Histidine kinase" evidence="11">
    <location>
        <begin position="191"/>
        <end position="428"/>
    </location>
</feature>
<dbReference type="Gene3D" id="1.10.287.130">
    <property type="match status" value="1"/>
</dbReference>
<organism evidence="13">
    <name type="scientific">Bifidobacterium dentium</name>
    <dbReference type="NCBI Taxonomy" id="1689"/>
    <lineage>
        <taxon>Bacteria</taxon>
        <taxon>Bacillati</taxon>
        <taxon>Actinomycetota</taxon>
        <taxon>Actinomycetes</taxon>
        <taxon>Bifidobacteriales</taxon>
        <taxon>Bifidobacteriaceae</taxon>
        <taxon>Bifidobacterium</taxon>
    </lineage>
</organism>
<evidence type="ECO:0000256" key="5">
    <source>
        <dbReference type="ARBA" id="ARBA00022679"/>
    </source>
</evidence>
<evidence type="ECO:0000256" key="8">
    <source>
        <dbReference type="ARBA" id="ARBA00039401"/>
    </source>
</evidence>
<dbReference type="InterPro" id="IPR003661">
    <property type="entry name" value="HisK_dim/P_dom"/>
</dbReference>
<reference evidence="12 14" key="1">
    <citation type="journal article" date="2019" name="Nat. Med.">
        <title>A library of human gut bacterial isolates paired with longitudinal multiomics data enables mechanistic microbiome research.</title>
        <authorList>
            <person name="Poyet M."/>
            <person name="Groussin M."/>
            <person name="Gibbons S.M."/>
            <person name="Avila-Pacheco J."/>
            <person name="Jiang X."/>
            <person name="Kearney S.M."/>
            <person name="Perrotta A.R."/>
            <person name="Berdy B."/>
            <person name="Zhao S."/>
            <person name="Lieberman T.D."/>
            <person name="Swanson P.K."/>
            <person name="Smith M."/>
            <person name="Roesemann S."/>
            <person name="Alexander J.E."/>
            <person name="Rich S.A."/>
            <person name="Livny J."/>
            <person name="Vlamakis H."/>
            <person name="Clish C."/>
            <person name="Bullock K."/>
            <person name="Deik A."/>
            <person name="Scott J."/>
            <person name="Pierce K.A."/>
            <person name="Xavier R.J."/>
            <person name="Alm E.J."/>
        </authorList>
    </citation>
    <scope>NUCLEOTIDE SEQUENCE [LARGE SCALE GENOMIC DNA]</scope>
    <source>
        <strain evidence="12 14">BIOML-A2</strain>
    </source>
</reference>
<keyword evidence="10" id="KW-0812">Transmembrane</keyword>
<evidence type="ECO:0000256" key="4">
    <source>
        <dbReference type="ARBA" id="ARBA00022553"/>
    </source>
</evidence>
<dbReference type="GO" id="GO:0004721">
    <property type="term" value="F:phosphoprotein phosphatase activity"/>
    <property type="evidence" value="ECO:0007669"/>
    <property type="project" value="TreeGrafter"/>
</dbReference>
<dbReference type="SUPFAM" id="SSF47384">
    <property type="entry name" value="Homodimeric domain of signal transducing histidine kinase"/>
    <property type="match status" value="1"/>
</dbReference>
<evidence type="ECO:0000256" key="2">
    <source>
        <dbReference type="ARBA" id="ARBA00004236"/>
    </source>
</evidence>
<keyword evidence="7" id="KW-0902">Two-component regulatory system</keyword>
<protein>
    <recommendedName>
        <fullName evidence="8">Sensor-like histidine kinase SenX3</fullName>
        <ecNumber evidence="3">2.7.13.3</ecNumber>
    </recommendedName>
</protein>
<feature type="region of interest" description="Disordered" evidence="9">
    <location>
        <begin position="421"/>
        <end position="456"/>
    </location>
</feature>
<dbReference type="InterPro" id="IPR004358">
    <property type="entry name" value="Sig_transdc_His_kin-like_C"/>
</dbReference>
<comment type="subcellular location">
    <subcellularLocation>
        <location evidence="2">Cell membrane</location>
    </subcellularLocation>
</comment>
<dbReference type="RefSeq" id="WP_034518619.1">
    <property type="nucleotide sequence ID" value="NZ_CACRSP010000002.1"/>
</dbReference>
<reference evidence="13" key="2">
    <citation type="submission" date="2019-11" db="EMBL/GenBank/DDBJ databases">
        <authorList>
            <person name="Feng L."/>
        </authorList>
    </citation>
    <scope>NUCLEOTIDE SEQUENCE</scope>
    <source>
        <strain evidence="13">BdentiumLFYP24</strain>
    </source>
</reference>
<sequence>MTSGQWVLLAVAAVMVIAAVASVAYRFGRAFEDGPAPNDPSTFGASKNTSLFGPRVPVQQTERQLIAVMPEALIVTDALATVQYVSPGAQRFGLIEDSAMTLAEIRDILKLVSADSVVRERELAIPLDRAARAAAKNTNGKGLEAGKTLPADTLYLHVRVGQIADDSFAIFISDMSEQRRFEIMRRDFVTNVSHELKTPAGAISLLAETIGDAADDPDAVRYFSGRISKESERLTELVHRLIDLQKAQSAAAMLNAERLSVLRIAREAIGENQVKAESKRISLALSLNGRPVSLRAGMAGDATASSGGEADVFVDADHETIKTAVKNLVENAVNYSPMNTTVAVGIGHEGGKVTIRVVDQGIGIPASSLDRIFERFYRVDPARSRETGGTGLGLAITKHCVQDCGGTITVWSREGEGSTFTITLPEAGDAPESRGNAETKTEEKHPNTTENTEENH</sequence>
<dbReference type="EMBL" id="WDPD01000011">
    <property type="protein sequence ID" value="KAB7459665.1"/>
    <property type="molecule type" value="Genomic_DNA"/>
</dbReference>
<dbReference type="GO" id="GO:0005886">
    <property type="term" value="C:plasma membrane"/>
    <property type="evidence" value="ECO:0007669"/>
    <property type="project" value="UniProtKB-SubCell"/>
</dbReference>
<dbReference type="EC" id="2.7.13.3" evidence="3"/>
<dbReference type="InterPro" id="IPR003594">
    <property type="entry name" value="HATPase_dom"/>
</dbReference>
<keyword evidence="6 13" id="KW-0418">Kinase</keyword>
<evidence type="ECO:0000313" key="14">
    <source>
        <dbReference type="Proteomes" id="UP000429211"/>
    </source>
</evidence>
<dbReference type="FunFam" id="3.30.565.10:FF:000006">
    <property type="entry name" value="Sensor histidine kinase WalK"/>
    <property type="match status" value="1"/>
</dbReference>
<dbReference type="CDD" id="cd00082">
    <property type="entry name" value="HisKA"/>
    <property type="match status" value="1"/>
</dbReference>
<evidence type="ECO:0000313" key="12">
    <source>
        <dbReference type="EMBL" id="KAB7459665.1"/>
    </source>
</evidence>
<feature type="compositionally biased region" description="Basic and acidic residues" evidence="9">
    <location>
        <begin position="431"/>
        <end position="456"/>
    </location>
</feature>
<evidence type="ECO:0000256" key="9">
    <source>
        <dbReference type="SAM" id="MobiDB-lite"/>
    </source>
</evidence>
<evidence type="ECO:0000256" key="1">
    <source>
        <dbReference type="ARBA" id="ARBA00000085"/>
    </source>
</evidence>
<dbReference type="CDD" id="cd00075">
    <property type="entry name" value="HATPase"/>
    <property type="match status" value="1"/>
</dbReference>
<evidence type="ECO:0000256" key="3">
    <source>
        <dbReference type="ARBA" id="ARBA00012438"/>
    </source>
</evidence>
<keyword evidence="5 13" id="KW-0808">Transferase</keyword>
<comment type="catalytic activity">
    <reaction evidence="1">
        <text>ATP + protein L-histidine = ADP + protein N-phospho-L-histidine.</text>
        <dbReference type="EC" id="2.7.13.3"/>
    </reaction>
</comment>
<name>A0A6N2R3H0_9BIFI</name>
<dbReference type="EMBL" id="CACRSP010000002">
    <property type="protein sequence ID" value="VYS75357.1"/>
    <property type="molecule type" value="Genomic_DNA"/>
</dbReference>
<dbReference type="InterPro" id="IPR036097">
    <property type="entry name" value="HisK_dim/P_sf"/>
</dbReference>
<dbReference type="AlphaFoldDB" id="A0A6N2R3H0"/>
<evidence type="ECO:0000256" key="7">
    <source>
        <dbReference type="ARBA" id="ARBA00023012"/>
    </source>
</evidence>
<dbReference type="GO" id="GO:0000155">
    <property type="term" value="F:phosphorelay sensor kinase activity"/>
    <property type="evidence" value="ECO:0007669"/>
    <property type="project" value="InterPro"/>
</dbReference>
<dbReference type="PANTHER" id="PTHR45453:SF1">
    <property type="entry name" value="PHOSPHATE REGULON SENSOR PROTEIN PHOR"/>
    <property type="match status" value="1"/>
</dbReference>
<evidence type="ECO:0000313" key="13">
    <source>
        <dbReference type="EMBL" id="VYS75357.1"/>
    </source>
</evidence>
<gene>
    <name evidence="13" type="primary">senX3_1</name>
    <name evidence="13" type="ORF">BDLFYP24_00772</name>
    <name evidence="12" type="ORF">GBB04_09230</name>
</gene>
<keyword evidence="10" id="KW-1133">Transmembrane helix</keyword>
<evidence type="ECO:0000256" key="6">
    <source>
        <dbReference type="ARBA" id="ARBA00022777"/>
    </source>
</evidence>
<dbReference type="Pfam" id="PF00512">
    <property type="entry name" value="HisKA"/>
    <property type="match status" value="1"/>
</dbReference>
<proteinExistence type="predicted"/>
<keyword evidence="10" id="KW-0472">Membrane</keyword>
<dbReference type="SMART" id="SM00387">
    <property type="entry name" value="HATPase_c"/>
    <property type="match status" value="1"/>
</dbReference>
<dbReference type="InterPro" id="IPR005467">
    <property type="entry name" value="His_kinase_dom"/>
</dbReference>
<dbReference type="SMART" id="SM00388">
    <property type="entry name" value="HisKA"/>
    <property type="match status" value="1"/>
</dbReference>
<dbReference type="GO" id="GO:0016036">
    <property type="term" value="P:cellular response to phosphate starvation"/>
    <property type="evidence" value="ECO:0007669"/>
    <property type="project" value="TreeGrafter"/>
</dbReference>
<evidence type="ECO:0000259" key="11">
    <source>
        <dbReference type="PROSITE" id="PS50109"/>
    </source>
</evidence>
<evidence type="ECO:0000256" key="10">
    <source>
        <dbReference type="SAM" id="Phobius"/>
    </source>
</evidence>
<dbReference type="Gene3D" id="3.30.565.10">
    <property type="entry name" value="Histidine kinase-like ATPase, C-terminal domain"/>
    <property type="match status" value="1"/>
</dbReference>
<dbReference type="InterPro" id="IPR050351">
    <property type="entry name" value="BphY/WalK/GraS-like"/>
</dbReference>
<dbReference type="PANTHER" id="PTHR45453">
    <property type="entry name" value="PHOSPHATE REGULON SENSOR PROTEIN PHOR"/>
    <property type="match status" value="1"/>
</dbReference>
<accession>A0A6N2R3H0</accession>
<dbReference type="PRINTS" id="PR00344">
    <property type="entry name" value="BCTRLSENSOR"/>
</dbReference>
<dbReference type="Proteomes" id="UP000429211">
    <property type="component" value="Unassembled WGS sequence"/>
</dbReference>
<dbReference type="Pfam" id="PF02518">
    <property type="entry name" value="HATPase_c"/>
    <property type="match status" value="1"/>
</dbReference>
<dbReference type="InterPro" id="IPR036890">
    <property type="entry name" value="HATPase_C_sf"/>
</dbReference>
<keyword evidence="4" id="KW-0597">Phosphoprotein</keyword>
<dbReference type="SUPFAM" id="SSF55874">
    <property type="entry name" value="ATPase domain of HSP90 chaperone/DNA topoisomerase II/histidine kinase"/>
    <property type="match status" value="1"/>
</dbReference>
<feature type="transmembrane region" description="Helical" evidence="10">
    <location>
        <begin position="6"/>
        <end position="25"/>
    </location>
</feature>
<dbReference type="PROSITE" id="PS50109">
    <property type="entry name" value="HIS_KIN"/>
    <property type="match status" value="1"/>
</dbReference>